<comment type="caution">
    <text evidence="6">The sequence shown here is derived from an EMBL/GenBank/DDBJ whole genome shotgun (WGS) entry which is preliminary data.</text>
</comment>
<protein>
    <recommendedName>
        <fullName evidence="5">Sas10 C-terminal domain-containing protein</fullName>
    </recommendedName>
</protein>
<name>A0A5J4N6Z0_9TREM</name>
<sequence>MERTDSDALLSDTESDASMEDFENSAPNKDHQDYPNRPITKDIMENRGLVKYRHKRERNPRVHLRYKYHKATIRYRSRVAPTRHEDTPYSGEAKGIRVHLIKSHKFKRS</sequence>
<evidence type="ECO:0000256" key="1">
    <source>
        <dbReference type="ARBA" id="ARBA00004123"/>
    </source>
</evidence>
<organism evidence="6 7">
    <name type="scientific">Paragonimus westermani</name>
    <dbReference type="NCBI Taxonomy" id="34504"/>
    <lineage>
        <taxon>Eukaryota</taxon>
        <taxon>Metazoa</taxon>
        <taxon>Spiralia</taxon>
        <taxon>Lophotrochozoa</taxon>
        <taxon>Platyhelminthes</taxon>
        <taxon>Trematoda</taxon>
        <taxon>Digenea</taxon>
        <taxon>Plagiorchiida</taxon>
        <taxon>Troglotremata</taxon>
        <taxon>Troglotrematidae</taxon>
        <taxon>Paragonimus</taxon>
    </lineage>
</organism>
<proteinExistence type="inferred from homology"/>
<dbReference type="GO" id="GO:0000462">
    <property type="term" value="P:maturation of SSU-rRNA from tricistronic rRNA transcript (SSU-rRNA, 5.8S rRNA, LSU-rRNA)"/>
    <property type="evidence" value="ECO:0007669"/>
    <property type="project" value="TreeGrafter"/>
</dbReference>
<dbReference type="PANTHER" id="PTHR13237">
    <property type="entry name" value="SOMETHING ABOUT SILENCING PROTEIN 10-RELATED"/>
    <property type="match status" value="1"/>
</dbReference>
<dbReference type="EMBL" id="QNGE01006734">
    <property type="protein sequence ID" value="KAA3671302.1"/>
    <property type="molecule type" value="Genomic_DNA"/>
</dbReference>
<keyword evidence="7" id="KW-1185">Reference proteome</keyword>
<dbReference type="PANTHER" id="PTHR13237:SF8">
    <property type="entry name" value="SOMETHING ABOUT SILENCING PROTEIN 10"/>
    <property type="match status" value="1"/>
</dbReference>
<dbReference type="Pfam" id="PF09368">
    <property type="entry name" value="Sas10"/>
    <property type="match status" value="1"/>
</dbReference>
<evidence type="ECO:0000256" key="4">
    <source>
        <dbReference type="SAM" id="MobiDB-lite"/>
    </source>
</evidence>
<keyword evidence="3" id="KW-0539">Nucleus</keyword>
<reference evidence="6 7" key="1">
    <citation type="journal article" date="2019" name="Gigascience">
        <title>Whole-genome sequence of the oriental lung fluke Paragonimus westermani.</title>
        <authorList>
            <person name="Oey H."/>
            <person name="Zakrzewski M."/>
            <person name="Narain K."/>
            <person name="Devi K.R."/>
            <person name="Agatsuma T."/>
            <person name="Nawaratna S."/>
            <person name="Gobert G.N."/>
            <person name="Jones M.K."/>
            <person name="Ragan M.A."/>
            <person name="McManus D.P."/>
            <person name="Krause L."/>
        </authorList>
    </citation>
    <scope>NUCLEOTIDE SEQUENCE [LARGE SCALE GENOMIC DNA]</scope>
    <source>
        <strain evidence="6 7">IND2009</strain>
    </source>
</reference>
<gene>
    <name evidence="6" type="ORF">DEA37_0013072</name>
</gene>
<comment type="similarity">
    <text evidence="2">Belongs to the SAS10 family.</text>
</comment>
<dbReference type="InterPro" id="IPR018972">
    <property type="entry name" value="Sas10_C_dom"/>
</dbReference>
<dbReference type="GO" id="GO:0032040">
    <property type="term" value="C:small-subunit processome"/>
    <property type="evidence" value="ECO:0007669"/>
    <property type="project" value="TreeGrafter"/>
</dbReference>
<feature type="compositionally biased region" description="Basic and acidic residues" evidence="4">
    <location>
        <begin position="28"/>
        <end position="39"/>
    </location>
</feature>
<accession>A0A5J4N6Z0</accession>
<evidence type="ECO:0000256" key="3">
    <source>
        <dbReference type="ARBA" id="ARBA00023242"/>
    </source>
</evidence>
<feature type="compositionally biased region" description="Acidic residues" evidence="4">
    <location>
        <begin position="13"/>
        <end position="23"/>
    </location>
</feature>
<evidence type="ECO:0000313" key="6">
    <source>
        <dbReference type="EMBL" id="KAA3671302.1"/>
    </source>
</evidence>
<dbReference type="Proteomes" id="UP000324629">
    <property type="component" value="Unassembled WGS sequence"/>
</dbReference>
<dbReference type="AlphaFoldDB" id="A0A5J4N6Z0"/>
<evidence type="ECO:0000256" key="2">
    <source>
        <dbReference type="ARBA" id="ARBA00010979"/>
    </source>
</evidence>
<feature type="domain" description="Sas10 C-terminal" evidence="5">
    <location>
        <begin position="36"/>
        <end position="106"/>
    </location>
</feature>
<evidence type="ECO:0000259" key="5">
    <source>
        <dbReference type="Pfam" id="PF09368"/>
    </source>
</evidence>
<feature type="region of interest" description="Disordered" evidence="4">
    <location>
        <begin position="1"/>
        <end position="39"/>
    </location>
</feature>
<evidence type="ECO:0000313" key="7">
    <source>
        <dbReference type="Proteomes" id="UP000324629"/>
    </source>
</evidence>
<comment type="subcellular location">
    <subcellularLocation>
        <location evidence="1">Nucleus</location>
    </subcellularLocation>
</comment>